<dbReference type="SFLD" id="SFLDG01082">
    <property type="entry name" value="B12-binding_domain_containing"/>
    <property type="match status" value="1"/>
</dbReference>
<name>Q2INT7_ANADE</name>
<dbReference type="SFLD" id="SFLDS00029">
    <property type="entry name" value="Radical_SAM"/>
    <property type="match status" value="1"/>
</dbReference>
<dbReference type="KEGG" id="ade:Adeh_0695"/>
<organism evidence="3 4">
    <name type="scientific">Anaeromyxobacter dehalogenans (strain 2CP-C)</name>
    <dbReference type="NCBI Taxonomy" id="290397"/>
    <lineage>
        <taxon>Bacteria</taxon>
        <taxon>Pseudomonadati</taxon>
        <taxon>Myxococcota</taxon>
        <taxon>Myxococcia</taxon>
        <taxon>Myxococcales</taxon>
        <taxon>Cystobacterineae</taxon>
        <taxon>Anaeromyxobacteraceae</taxon>
        <taxon>Anaeromyxobacter</taxon>
    </lineage>
</organism>
<dbReference type="GO" id="GO:0051536">
    <property type="term" value="F:iron-sulfur cluster binding"/>
    <property type="evidence" value="ECO:0007669"/>
    <property type="project" value="InterPro"/>
</dbReference>
<feature type="region of interest" description="Disordered" evidence="1">
    <location>
        <begin position="796"/>
        <end position="815"/>
    </location>
</feature>
<feature type="domain" description="Radical SAM core" evidence="2">
    <location>
        <begin position="264"/>
        <end position="500"/>
    </location>
</feature>
<proteinExistence type="predicted"/>
<dbReference type="InterPro" id="IPR018768">
    <property type="entry name" value="DUF2344"/>
</dbReference>
<dbReference type="STRING" id="290397.Adeh_0695"/>
<dbReference type="Pfam" id="PF10105">
    <property type="entry name" value="DUF2344"/>
    <property type="match status" value="1"/>
</dbReference>
<dbReference type="InterPro" id="IPR023404">
    <property type="entry name" value="rSAM_horseshoe"/>
</dbReference>
<sequence length="898" mass="98938">MKTDLALSSSALDELVLQAQKPSRYVGAEFGAVVKDLSAARVRFALAFPDTYEVGMSNLGFRLLYHLLNDRPEIACERVFLPWPDMEGMLRARGLPLFTLESRAAVRGFDVLGITLQFELAYTSALAMLDLSGIPLLARERGDEDPLVLAGGPCAFNPEPVADFFDAFAVGEGEEVALEIADAVAESGFRRGGATRPELLRRLARIPGVYVPSLFAPRYDPSSRTLAAIEPLLPGYEKVERRVMPDLNALPTSAYTRPLVPFMQTVHDRLPIELQRGCTRGCRFCQVGMITRPTRQRDPKQVLALAETGLRASGYEEVGLLSLSSGDYGALNGLLDDFLARWEGERIAMSLPSLRTETMNEALAQKIARIRKTGFTLAPEAATERMRAVINKGNREEDLLRAVESIFGNGWSLLKLYFMIGLPEERDEDVVAIAELAKRCLAAARRVLPKGEGSPAIHLGASTFVPKPFTPFQWEPMIPPEETRRRQALVTAALGGRNGAIQFKPHDSRQSSIEGALALGDRRVGTAVLAAYRRGQRLDGWSEWFDERNWLAAFEECEREHGVGLDWFAHRRRRLDEVLPWDRIDCGVTKAYLQKQLAAARNLAEVADCVLEPCTVCGACDYEVVKNRTYEAKDYVPEPPRPSRPADPPVRTLVRVRYAKLGRLVALSHLETMHALLRAVRRAGLPVAYSQGYHPKPRVSFGPALPVGLESLCEHLDLDLLGAVDPQEVLARLAPELPEGLKVQEAHVLDPHAPSISEAQRAVHYRAEFPRETWDEPALEARVAAFRDADQSVVTRAAPPRPRGKGRGQKVAARKQREIDLKDIVTHLAVEGPGAVAFSLRADPSGSAKPAEVLAAIFGEDGTPPRGVKVLKEGVSFARSGHGRPEPSQPRAPRYLDA</sequence>
<dbReference type="AlphaFoldDB" id="Q2INT7"/>
<feature type="region of interest" description="Disordered" evidence="1">
    <location>
        <begin position="876"/>
        <end position="898"/>
    </location>
</feature>
<dbReference type="PANTHER" id="PTHR42731">
    <property type="entry name" value="SLL1084 PROTEIN"/>
    <property type="match status" value="1"/>
</dbReference>
<dbReference type="NCBIfam" id="TIGR03960">
    <property type="entry name" value="rSAM_fuse_unch"/>
    <property type="match status" value="1"/>
</dbReference>
<dbReference type="InterPro" id="IPR045784">
    <property type="entry name" value="Radical_SAM_N2"/>
</dbReference>
<dbReference type="OrthoDB" id="9806827at2"/>
<protein>
    <submittedName>
        <fullName evidence="3">Radical SAM</fullName>
    </submittedName>
</protein>
<feature type="compositionally biased region" description="Basic residues" evidence="1">
    <location>
        <begin position="802"/>
        <end position="814"/>
    </location>
</feature>
<gene>
    <name evidence="3" type="ordered locus">Adeh_0695</name>
</gene>
<dbReference type="Pfam" id="PF04055">
    <property type="entry name" value="Radical_SAM"/>
    <property type="match status" value="1"/>
</dbReference>
<dbReference type="PROSITE" id="PS51918">
    <property type="entry name" value="RADICAL_SAM"/>
    <property type="match status" value="1"/>
</dbReference>
<dbReference type="InterPro" id="IPR006638">
    <property type="entry name" value="Elp3/MiaA/NifB-like_rSAM"/>
</dbReference>
<dbReference type="SUPFAM" id="SSF102114">
    <property type="entry name" value="Radical SAM enzymes"/>
    <property type="match status" value="1"/>
</dbReference>
<reference evidence="3" key="1">
    <citation type="submission" date="2006-01" db="EMBL/GenBank/DDBJ databases">
        <title>Complete sequence of Anaeromyxobacter dehalogenans 2CP-C.</title>
        <authorList>
            <consortium name="US DOE Joint Genome Institute"/>
            <person name="Copeland A."/>
            <person name="Lucas S."/>
            <person name="Lapidus A."/>
            <person name="Barry K."/>
            <person name="Detter J.C."/>
            <person name="Glavina T."/>
            <person name="Hammon N."/>
            <person name="Israni S."/>
            <person name="Pitluck S."/>
            <person name="Brettin T."/>
            <person name="Bruce D."/>
            <person name="Han C."/>
            <person name="Tapia R."/>
            <person name="Gilna P."/>
            <person name="Kiss H."/>
            <person name="Schmutz J."/>
            <person name="Larimer F."/>
            <person name="Land M."/>
            <person name="Kyrpides N."/>
            <person name="Anderson I."/>
            <person name="Sanford R.A."/>
            <person name="Ritalahti K.M."/>
            <person name="Thomas H.S."/>
            <person name="Kirby J.R."/>
            <person name="Zhulin I.B."/>
            <person name="Loeffler F.E."/>
            <person name="Richardson P."/>
        </authorList>
    </citation>
    <scope>NUCLEOTIDE SEQUENCE</scope>
    <source>
        <strain evidence="3">2CP-C</strain>
    </source>
</reference>
<dbReference type="Proteomes" id="UP000001935">
    <property type="component" value="Chromosome"/>
</dbReference>
<dbReference type="CDD" id="cd01335">
    <property type="entry name" value="Radical_SAM"/>
    <property type="match status" value="1"/>
</dbReference>
<dbReference type="EMBL" id="CP000251">
    <property type="protein sequence ID" value="ABC80471.1"/>
    <property type="molecule type" value="Genomic_DNA"/>
</dbReference>
<dbReference type="InterPro" id="IPR058240">
    <property type="entry name" value="rSAM_sf"/>
</dbReference>
<dbReference type="HOGENOM" id="CLU_011543_0_1_7"/>
<evidence type="ECO:0000256" key="1">
    <source>
        <dbReference type="SAM" id="MobiDB-lite"/>
    </source>
</evidence>
<dbReference type="eggNOG" id="COG5011">
    <property type="taxonomic scope" value="Bacteria"/>
</dbReference>
<dbReference type="InterPro" id="IPR007197">
    <property type="entry name" value="rSAM"/>
</dbReference>
<evidence type="ECO:0000313" key="4">
    <source>
        <dbReference type="Proteomes" id="UP000001935"/>
    </source>
</evidence>
<dbReference type="RefSeq" id="WP_011419754.1">
    <property type="nucleotide sequence ID" value="NC_007760.1"/>
</dbReference>
<dbReference type="PANTHER" id="PTHR42731:SF1">
    <property type="entry name" value="RADICAL SAM DOMAIN PROTEIN"/>
    <property type="match status" value="1"/>
</dbReference>
<dbReference type="eggNOG" id="COG1032">
    <property type="taxonomic scope" value="Bacteria"/>
</dbReference>
<accession>Q2INT7</accession>
<dbReference type="Gene3D" id="3.80.30.20">
    <property type="entry name" value="tm_1862 like domain"/>
    <property type="match status" value="1"/>
</dbReference>
<evidence type="ECO:0000259" key="2">
    <source>
        <dbReference type="PROSITE" id="PS51918"/>
    </source>
</evidence>
<dbReference type="InterPro" id="IPR023862">
    <property type="entry name" value="CHP03960_rSAM"/>
</dbReference>
<dbReference type="Pfam" id="PF19864">
    <property type="entry name" value="Radical_SAM_N2"/>
    <property type="match status" value="1"/>
</dbReference>
<evidence type="ECO:0000313" key="3">
    <source>
        <dbReference type="EMBL" id="ABC80471.1"/>
    </source>
</evidence>
<dbReference type="GO" id="GO:0003824">
    <property type="term" value="F:catalytic activity"/>
    <property type="evidence" value="ECO:0007669"/>
    <property type="project" value="InterPro"/>
</dbReference>
<dbReference type="SMART" id="SM00729">
    <property type="entry name" value="Elp3"/>
    <property type="match status" value="1"/>
</dbReference>
<dbReference type="NCBIfam" id="TIGR03936">
    <property type="entry name" value="sam_1_link_chp"/>
    <property type="match status" value="1"/>
</dbReference>